<comment type="caution">
    <text evidence="2">The sequence shown here is derived from an EMBL/GenBank/DDBJ whole genome shotgun (WGS) entry which is preliminary data.</text>
</comment>
<sequence length="765" mass="78315">MGWIEDLNGKQDMGGGESRLGWNRYAQQQFEDQRRKLQDAQDKKPKGNFLTSLLPTGGGIAGTLGGAAAGAAAGSVVPILGTAVGGLLGAILGGAGGSALGKVGENAVTGEEDLGKGVGEEALMGGLTSLPIGAGFKLARAGAKVATGLGKKSAGDLVQEAGVSTIGKGSVSRMASNGNLDQSALDAVTRLQGGKVGAEAASKFGTTGKLKNMGDQALLSQYGTISKPIARQTNPTQTISTLADAGIIKPTDAERVASGITGSSGIVNQAVAKAVDGAGYVDTGTLRRVFQDGLDNHGLVEKDRKSLMTMFDAQMNKMSGGARGSLNPKVNPTDALSSMRSIEERIANLQGKGGNYSLPTPERIDQANVLKLVRDEMQDQIYTGAGANANLSGVLTPKLREDLAALMPNNAKWQQYIDNNIMNATDVGQLRSAQAPFVRAGKIIDEGDINALTFGGRGGNAFASGGFKDMLGTAATNLVKDPAARASGRVLRTAGGAGGARGGQVGQSLLGAGIRQGGGRVLLNGQEQQPLDTTDQEIATLEQALLQSDGGGGVPGLHDSPSGNIDSWDPNDPTAINPPPSNPFGVSRDEVGQALVRAMQANDKTAVSQLQDLYSMVDDYETQQGATDLNATTQKALAQSSNADSTLSQLESLLGQVGGSGGPLAGRFSSFMGDIGMNNDVKTYNDLAAGSITQIAKALGETGAMSDSDRIAYSALLPKVTDTPEVAANKFAALRARMASAHQNTLQYGAGVDPTLEQALLGGGY</sequence>
<evidence type="ECO:0000313" key="3">
    <source>
        <dbReference type="Proteomes" id="UP000664164"/>
    </source>
</evidence>
<reference evidence="2" key="1">
    <citation type="submission" date="2021-03" db="EMBL/GenBank/DDBJ databases">
        <title>A new species, PO-11, isolated from a karst cave deposit.</title>
        <authorList>
            <person name="Zhaoxiaoyong W."/>
        </authorList>
    </citation>
    <scope>NUCLEOTIDE SEQUENCE</scope>
    <source>
        <strain evidence="2">PO-11</strain>
    </source>
</reference>
<name>A0A939HDC1_9MICC</name>
<dbReference type="EMBL" id="JAFNLL010000005">
    <property type="protein sequence ID" value="MBO1267094.1"/>
    <property type="molecule type" value="Genomic_DNA"/>
</dbReference>
<dbReference type="AlphaFoldDB" id="A0A939HDC1"/>
<dbReference type="Proteomes" id="UP000664164">
    <property type="component" value="Unassembled WGS sequence"/>
</dbReference>
<protein>
    <submittedName>
        <fullName evidence="2">Uncharacterized protein</fullName>
    </submittedName>
</protein>
<gene>
    <name evidence="2" type="ORF">J1902_03715</name>
</gene>
<organism evidence="2 3">
    <name type="scientific">Arthrobacter cavernae</name>
    <dbReference type="NCBI Taxonomy" id="2817681"/>
    <lineage>
        <taxon>Bacteria</taxon>
        <taxon>Bacillati</taxon>
        <taxon>Actinomycetota</taxon>
        <taxon>Actinomycetes</taxon>
        <taxon>Micrococcales</taxon>
        <taxon>Micrococcaceae</taxon>
        <taxon>Arthrobacter</taxon>
    </lineage>
</organism>
<proteinExistence type="predicted"/>
<dbReference type="RefSeq" id="WP_207614921.1">
    <property type="nucleotide sequence ID" value="NZ_JAFNLL010000005.1"/>
</dbReference>
<accession>A0A939HDC1</accession>
<evidence type="ECO:0000256" key="1">
    <source>
        <dbReference type="SAM" id="MobiDB-lite"/>
    </source>
</evidence>
<keyword evidence="3" id="KW-1185">Reference proteome</keyword>
<feature type="region of interest" description="Disordered" evidence="1">
    <location>
        <begin position="547"/>
        <end position="584"/>
    </location>
</feature>
<evidence type="ECO:0000313" key="2">
    <source>
        <dbReference type="EMBL" id="MBO1267094.1"/>
    </source>
</evidence>